<accession>A0A377JPM6</accession>
<feature type="coiled-coil region" evidence="1">
    <location>
        <begin position="52"/>
        <end position="114"/>
    </location>
</feature>
<evidence type="ECO:0000256" key="2">
    <source>
        <dbReference type="SAM" id="SignalP"/>
    </source>
</evidence>
<dbReference type="EMBL" id="UGHZ01000001">
    <property type="protein sequence ID" value="STP09564.1"/>
    <property type="molecule type" value="Genomic_DNA"/>
</dbReference>
<feature type="chain" id="PRO_5016886366" evidence="2">
    <location>
        <begin position="25"/>
        <end position="141"/>
    </location>
</feature>
<sequence length="141" mass="16273">MKLTRTLRVGVLAVAFGSLVCANAADFSKKSDKELISLSGVVKVEEFADYELEIAKRIKAKSEKEAKDFREKLKAQYEKATENMSVKEYREYKKARHEAMKKRVEKMNEKELKESGLPPHRHLKACKAECKDKKHCEPKKK</sequence>
<evidence type="ECO:0000256" key="1">
    <source>
        <dbReference type="SAM" id="Coils"/>
    </source>
</evidence>
<dbReference type="RefSeq" id="WP_115026242.1">
    <property type="nucleotide sequence ID" value="NZ_UGHZ01000001.1"/>
</dbReference>
<dbReference type="Pfam" id="PF06518">
    <property type="entry name" value="DUF1104"/>
    <property type="match status" value="1"/>
</dbReference>
<keyword evidence="2" id="KW-0732">Signal</keyword>
<name>A0A377JPM6_9HELI</name>
<dbReference type="InterPro" id="IPR038310">
    <property type="entry name" value="DUF1104_sf"/>
</dbReference>
<feature type="signal peptide" evidence="2">
    <location>
        <begin position="1"/>
        <end position="24"/>
    </location>
</feature>
<dbReference type="Gene3D" id="1.20.120.1430">
    <property type="entry name" value="HP0721 helical bundle"/>
    <property type="match status" value="1"/>
</dbReference>
<evidence type="ECO:0000313" key="3">
    <source>
        <dbReference type="EMBL" id="STP09564.1"/>
    </source>
</evidence>
<reference evidence="3 4" key="1">
    <citation type="submission" date="2018-06" db="EMBL/GenBank/DDBJ databases">
        <authorList>
            <consortium name="Pathogen Informatics"/>
            <person name="Doyle S."/>
        </authorList>
    </citation>
    <scope>NUCLEOTIDE SEQUENCE [LARGE SCALE GENOMIC DNA]</scope>
    <source>
        <strain evidence="3 4">NCTC12221</strain>
    </source>
</reference>
<evidence type="ECO:0000313" key="4">
    <source>
        <dbReference type="Proteomes" id="UP000255335"/>
    </source>
</evidence>
<dbReference type="AlphaFoldDB" id="A0A377JPM6"/>
<protein>
    <submittedName>
        <fullName evidence="3">Periplasmic protein</fullName>
    </submittedName>
</protein>
<organism evidence="3 4">
    <name type="scientific">Helicobacter cinaedi</name>
    <dbReference type="NCBI Taxonomy" id="213"/>
    <lineage>
        <taxon>Bacteria</taxon>
        <taxon>Pseudomonadati</taxon>
        <taxon>Campylobacterota</taxon>
        <taxon>Epsilonproteobacteria</taxon>
        <taxon>Campylobacterales</taxon>
        <taxon>Helicobacteraceae</taxon>
        <taxon>Helicobacter</taxon>
    </lineage>
</organism>
<keyword evidence="1" id="KW-0175">Coiled coil</keyword>
<dbReference type="Proteomes" id="UP000255335">
    <property type="component" value="Unassembled WGS sequence"/>
</dbReference>
<dbReference type="InterPro" id="IPR009488">
    <property type="entry name" value="DUF1104"/>
</dbReference>
<gene>
    <name evidence="3" type="ORF">NCTC12221_01009</name>
</gene>
<proteinExistence type="predicted"/>